<evidence type="ECO:0000256" key="2">
    <source>
        <dbReference type="SAM" id="MobiDB-lite"/>
    </source>
</evidence>
<organism evidence="3 4">
    <name type="scientific">Porcisia hertigi</name>
    <dbReference type="NCBI Taxonomy" id="2761500"/>
    <lineage>
        <taxon>Eukaryota</taxon>
        <taxon>Discoba</taxon>
        <taxon>Euglenozoa</taxon>
        <taxon>Kinetoplastea</taxon>
        <taxon>Metakinetoplastina</taxon>
        <taxon>Trypanosomatida</taxon>
        <taxon>Trypanosomatidae</taxon>
        <taxon>Leishmaniinae</taxon>
        <taxon>Porcisia</taxon>
    </lineage>
</organism>
<evidence type="ECO:0000256" key="1">
    <source>
        <dbReference type="SAM" id="Coils"/>
    </source>
</evidence>
<feature type="region of interest" description="Disordered" evidence="2">
    <location>
        <begin position="1"/>
        <end position="22"/>
    </location>
</feature>
<reference evidence="3 4" key="1">
    <citation type="submission" date="2021-02" db="EMBL/GenBank/DDBJ databases">
        <title>Porcisia hertigi Genome sequencing and assembly.</title>
        <authorList>
            <person name="Almutairi H."/>
            <person name="Gatherer D."/>
        </authorList>
    </citation>
    <scope>NUCLEOTIDE SEQUENCE [LARGE SCALE GENOMIC DNA]</scope>
    <source>
        <strain evidence="3 4">C119</strain>
    </source>
</reference>
<comment type="caution">
    <text evidence="3">The sequence shown here is derived from an EMBL/GenBank/DDBJ whole genome shotgun (WGS) entry which is preliminary data.</text>
</comment>
<dbReference type="EMBL" id="JAFJZO010000016">
    <property type="protein sequence ID" value="KAG5508707.1"/>
    <property type="molecule type" value="Genomic_DNA"/>
</dbReference>
<dbReference type="RefSeq" id="XP_067758175.1">
    <property type="nucleotide sequence ID" value="XM_067901173.1"/>
</dbReference>
<protein>
    <submittedName>
        <fullName evidence="3">Uncharacterized protein</fullName>
    </submittedName>
</protein>
<proteinExistence type="predicted"/>
<sequence>MNDRDGSRGTVSSPPLSAPLGVSPQHTGWGALLRQLEEVHQRMEHRLEKVRLEIQHLEALRGSIASEMLIEPALRRRSVVVLCPRDDGKRDRDESRSVKYAISCRARRNEAAIRLSTPFREAALYVNSRQLVVRVAELDPSEDEKARQEVEFILPSCSPHGLVKANHLPLAGAARLLKSLTGAGLNECDFTLSRSSTGRFLIVHAGPDTSDVEDLCAAVPEGVVHALCHNNIGDSATIASCLYTLLAERATLRAMILPTMRSLSAKLLRLPPSRQHLLLEAILWTLEESCGCCDRDLVENSHVQWCKVLQAVSPLRTARRPFQRIGYATGYCQLLQGLSAVSSVRQGYLTFVLIVCGDFFDLLNAGKLPLQRKAAPFVFSWQTRNVEGRPPPPPSLT</sequence>
<evidence type="ECO:0000313" key="4">
    <source>
        <dbReference type="Proteomes" id="UP000674318"/>
    </source>
</evidence>
<keyword evidence="1" id="KW-0175">Coiled coil</keyword>
<dbReference type="GeneID" id="94291250"/>
<accession>A0A836HZN6</accession>
<dbReference type="Proteomes" id="UP000674318">
    <property type="component" value="Unassembled WGS sequence"/>
</dbReference>
<feature type="coiled-coil region" evidence="1">
    <location>
        <begin position="33"/>
        <end position="60"/>
    </location>
</feature>
<evidence type="ECO:0000313" key="3">
    <source>
        <dbReference type="EMBL" id="KAG5508707.1"/>
    </source>
</evidence>
<name>A0A836HZN6_9TRYP</name>
<dbReference type="AlphaFoldDB" id="A0A836HZN6"/>
<dbReference type="OrthoDB" id="260743at2759"/>
<dbReference type="KEGG" id="phet:94291250"/>
<gene>
    <name evidence="3" type="ORF">JKF63_05205</name>
</gene>
<keyword evidence="4" id="KW-1185">Reference proteome</keyword>